<comment type="caution">
    <text evidence="1">The sequence shown here is derived from an EMBL/GenBank/DDBJ whole genome shotgun (WGS) entry which is preliminary data.</text>
</comment>
<accession>A0A5B7JTT4</accession>
<keyword evidence="2" id="KW-1185">Reference proteome</keyword>
<reference evidence="1 2" key="1">
    <citation type="submission" date="2019-05" db="EMBL/GenBank/DDBJ databases">
        <title>Another draft genome of Portunus trituberculatus and its Hox gene families provides insights of decapod evolution.</title>
        <authorList>
            <person name="Jeong J.-H."/>
            <person name="Song I."/>
            <person name="Kim S."/>
            <person name="Choi T."/>
            <person name="Kim D."/>
            <person name="Ryu S."/>
            <person name="Kim W."/>
        </authorList>
    </citation>
    <scope>NUCLEOTIDE SEQUENCE [LARGE SCALE GENOMIC DNA]</scope>
    <source>
        <tissue evidence="1">Muscle</tissue>
    </source>
</reference>
<name>A0A5B7JTT4_PORTR</name>
<evidence type="ECO:0000313" key="2">
    <source>
        <dbReference type="Proteomes" id="UP000324222"/>
    </source>
</evidence>
<evidence type="ECO:0000313" key="1">
    <source>
        <dbReference type="EMBL" id="MPC98015.1"/>
    </source>
</evidence>
<sequence length="13" mass="1549">MQTFVTINLRGRL</sequence>
<protein>
    <submittedName>
        <fullName evidence="1">Uncharacterized protein</fullName>
    </submittedName>
</protein>
<dbReference type="Proteomes" id="UP000324222">
    <property type="component" value="Unassembled WGS sequence"/>
</dbReference>
<organism evidence="1 2">
    <name type="scientific">Portunus trituberculatus</name>
    <name type="common">Swimming crab</name>
    <name type="synonym">Neptunus trituberculatus</name>
    <dbReference type="NCBI Taxonomy" id="210409"/>
    <lineage>
        <taxon>Eukaryota</taxon>
        <taxon>Metazoa</taxon>
        <taxon>Ecdysozoa</taxon>
        <taxon>Arthropoda</taxon>
        <taxon>Crustacea</taxon>
        <taxon>Multicrustacea</taxon>
        <taxon>Malacostraca</taxon>
        <taxon>Eumalacostraca</taxon>
        <taxon>Eucarida</taxon>
        <taxon>Decapoda</taxon>
        <taxon>Pleocyemata</taxon>
        <taxon>Brachyura</taxon>
        <taxon>Eubrachyura</taxon>
        <taxon>Portunoidea</taxon>
        <taxon>Portunidae</taxon>
        <taxon>Portuninae</taxon>
        <taxon>Portunus</taxon>
    </lineage>
</organism>
<gene>
    <name evidence="1" type="ORF">E2C01_093364</name>
</gene>
<dbReference type="EMBL" id="VSRR010112380">
    <property type="protein sequence ID" value="MPC98015.1"/>
    <property type="molecule type" value="Genomic_DNA"/>
</dbReference>
<proteinExistence type="predicted"/>